<dbReference type="Proteomes" id="UP000278222">
    <property type="component" value="Unassembled WGS sequence"/>
</dbReference>
<reference evidence="2 3" key="1">
    <citation type="submission" date="2018-11" db="EMBL/GenBank/DDBJ databases">
        <title>Genomic Encyclopedia of Type Strains, Phase IV (KMG-IV): sequencing the most valuable type-strain genomes for metagenomic binning, comparative biology and taxonomic classification.</title>
        <authorList>
            <person name="Goeker M."/>
        </authorList>
    </citation>
    <scope>NUCLEOTIDE SEQUENCE [LARGE SCALE GENOMIC DNA]</scope>
    <source>
        <strain evidence="2 3">DSM 5900</strain>
    </source>
</reference>
<evidence type="ECO:0000313" key="2">
    <source>
        <dbReference type="EMBL" id="ROQ00999.1"/>
    </source>
</evidence>
<feature type="signal peptide" evidence="1">
    <location>
        <begin position="1"/>
        <end position="19"/>
    </location>
</feature>
<protein>
    <submittedName>
        <fullName evidence="2">Uncharacterized protein</fullName>
    </submittedName>
</protein>
<dbReference type="AlphaFoldDB" id="A0A3N1MCH4"/>
<organism evidence="2 3">
    <name type="scientific">Stella humosa</name>
    <dbReference type="NCBI Taxonomy" id="94"/>
    <lineage>
        <taxon>Bacteria</taxon>
        <taxon>Pseudomonadati</taxon>
        <taxon>Pseudomonadota</taxon>
        <taxon>Alphaproteobacteria</taxon>
        <taxon>Rhodospirillales</taxon>
        <taxon>Stellaceae</taxon>
        <taxon>Stella</taxon>
    </lineage>
</organism>
<evidence type="ECO:0000256" key="1">
    <source>
        <dbReference type="SAM" id="SignalP"/>
    </source>
</evidence>
<proteinExistence type="predicted"/>
<keyword evidence="3" id="KW-1185">Reference proteome</keyword>
<keyword evidence="1" id="KW-0732">Signal</keyword>
<gene>
    <name evidence="2" type="ORF">EDC65_0170</name>
</gene>
<dbReference type="RefSeq" id="WP_123687806.1">
    <property type="nucleotide sequence ID" value="NZ_AP019700.1"/>
</dbReference>
<evidence type="ECO:0000313" key="3">
    <source>
        <dbReference type="Proteomes" id="UP000278222"/>
    </source>
</evidence>
<comment type="caution">
    <text evidence="2">The sequence shown here is derived from an EMBL/GenBank/DDBJ whole genome shotgun (WGS) entry which is preliminary data.</text>
</comment>
<sequence length="121" mass="13492">MRMVMLALALLLAVTEGRAAELRFELKNCHQNPIDVLVYNGRDTLFRLAASSGWQGMKHGETIGFVCDEDGVGYCWADVRIPNTAEGTRRAYMVDVRTTLCFAGHQSQANFIDSRCNFCSP</sequence>
<name>A0A3N1MCH4_9PROT</name>
<accession>A0A3N1MCH4</accession>
<feature type="chain" id="PRO_5018274710" evidence="1">
    <location>
        <begin position="20"/>
        <end position="121"/>
    </location>
</feature>
<dbReference type="EMBL" id="RJKX01000011">
    <property type="protein sequence ID" value="ROQ00999.1"/>
    <property type="molecule type" value="Genomic_DNA"/>
</dbReference>